<dbReference type="PANTHER" id="PTHR39450">
    <property type="entry name" value="MOLYBDOPTERIN OXIDOREDUCTASE, 4FE-4S CLUSTER-BINDING SUBUNIT"/>
    <property type="match status" value="1"/>
</dbReference>
<dbReference type="Pfam" id="PF07892">
    <property type="entry name" value="DUF1667"/>
    <property type="match status" value="1"/>
</dbReference>
<name>R7RSW9_9CLOT</name>
<evidence type="ECO:0008006" key="3">
    <source>
        <dbReference type="Google" id="ProtNLM"/>
    </source>
</evidence>
<reference evidence="1" key="1">
    <citation type="submission" date="2013-03" db="EMBL/GenBank/DDBJ databases">
        <title>Draft genome sequence of the hydrogen-ethanol-producing anaerobic alkalithermophilic Caloramator celere.</title>
        <authorList>
            <person name="Ciranna A."/>
            <person name="Larjo A."/>
            <person name="Kivisto A."/>
            <person name="Santala V."/>
            <person name="Roos C."/>
            <person name="Karp M."/>
        </authorList>
    </citation>
    <scope>NUCLEOTIDE SEQUENCE [LARGE SCALE GENOMIC DNA]</scope>
    <source>
        <strain evidence="1">DSM 8682</strain>
    </source>
</reference>
<dbReference type="EMBL" id="CAVN010000097">
    <property type="protein sequence ID" value="CDF58383.1"/>
    <property type="molecule type" value="Genomic_DNA"/>
</dbReference>
<protein>
    <recommendedName>
        <fullName evidence="3">NAD(FAD)-dependent dehydrogenase</fullName>
    </recommendedName>
</protein>
<dbReference type="RefSeq" id="WP_018662410.1">
    <property type="nucleotide sequence ID" value="NZ_HF952018.1"/>
</dbReference>
<dbReference type="InterPro" id="IPR012460">
    <property type="entry name" value="DUF1667"/>
</dbReference>
<dbReference type="InterPro" id="IPR036593">
    <property type="entry name" value="CPE0013-like_sf"/>
</dbReference>
<comment type="caution">
    <text evidence="1">The sequence shown here is derived from an EMBL/GenBank/DDBJ whole genome shotgun (WGS) entry which is preliminary data.</text>
</comment>
<dbReference type="PANTHER" id="PTHR39450:SF1">
    <property type="entry name" value="DUF1667 DOMAIN-CONTAINING PROTEIN"/>
    <property type="match status" value="1"/>
</dbReference>
<evidence type="ECO:0000313" key="2">
    <source>
        <dbReference type="Proteomes" id="UP000014923"/>
    </source>
</evidence>
<evidence type="ECO:0000313" key="1">
    <source>
        <dbReference type="EMBL" id="CDF58383.1"/>
    </source>
</evidence>
<dbReference type="HOGENOM" id="CLU_148086_0_0_9"/>
<organism evidence="1 2">
    <name type="scientific">Thermobrachium celere DSM 8682</name>
    <dbReference type="NCBI Taxonomy" id="941824"/>
    <lineage>
        <taxon>Bacteria</taxon>
        <taxon>Bacillati</taxon>
        <taxon>Bacillota</taxon>
        <taxon>Clostridia</taxon>
        <taxon>Eubacteriales</taxon>
        <taxon>Clostridiaceae</taxon>
        <taxon>Thermobrachium</taxon>
    </lineage>
</organism>
<dbReference type="OrthoDB" id="9811531at2"/>
<dbReference type="AlphaFoldDB" id="R7RSW9"/>
<dbReference type="eggNOG" id="COG3862">
    <property type="taxonomic scope" value="Bacteria"/>
</dbReference>
<keyword evidence="2" id="KW-1185">Reference proteome</keyword>
<dbReference type="Gene3D" id="3.10.530.10">
    <property type="entry name" value="CPE0013-like"/>
    <property type="match status" value="1"/>
</dbReference>
<accession>R7RSW9</accession>
<dbReference type="SUPFAM" id="SSF160148">
    <property type="entry name" value="CPE0013-like"/>
    <property type="match status" value="1"/>
</dbReference>
<proteinExistence type="predicted"/>
<dbReference type="Proteomes" id="UP000014923">
    <property type="component" value="Unassembled WGS sequence"/>
</dbReference>
<sequence>MKRKMTCISCPLGCQLEVEVGDNIKVSGNKCKRGEEYAKNEITNPKRIITSTVKVLGGDRPLVSVKTDKEVPKGLIFEIMKEINKAEAVAPIEIGDVIIENVLETGANVVATSKVLKAGTL</sequence>
<gene>
    <name evidence="1" type="ORF">TCEL_00429</name>
</gene>